<dbReference type="InterPro" id="IPR044023">
    <property type="entry name" value="Ig_7"/>
</dbReference>
<dbReference type="SUPFAM" id="SSF49899">
    <property type="entry name" value="Concanavalin A-like lectins/glucanases"/>
    <property type="match status" value="2"/>
</dbReference>
<dbReference type="GO" id="GO:0005975">
    <property type="term" value="P:carbohydrate metabolic process"/>
    <property type="evidence" value="ECO:0007669"/>
    <property type="project" value="UniProtKB-ARBA"/>
</dbReference>
<dbReference type="Gene3D" id="2.60.120.260">
    <property type="entry name" value="Galactose-binding domain-like"/>
    <property type="match status" value="1"/>
</dbReference>
<accession>A0A840EY19</accession>
<feature type="chain" id="PRO_5032859975" evidence="2">
    <location>
        <begin position="23"/>
        <end position="2379"/>
    </location>
</feature>
<dbReference type="Gene3D" id="2.60.40.10">
    <property type="entry name" value="Immunoglobulins"/>
    <property type="match status" value="5"/>
</dbReference>
<dbReference type="EMBL" id="JACIFO010000009">
    <property type="protein sequence ID" value="MBB4119727.1"/>
    <property type="molecule type" value="Genomic_DNA"/>
</dbReference>
<dbReference type="InterPro" id="IPR003961">
    <property type="entry name" value="FN3_dom"/>
</dbReference>
<dbReference type="NCBIfam" id="TIGR04183">
    <property type="entry name" value="Por_Secre_tail"/>
    <property type="match status" value="1"/>
</dbReference>
<feature type="domain" description="MAM" evidence="3">
    <location>
        <begin position="321"/>
        <end position="483"/>
    </location>
</feature>
<proteinExistence type="predicted"/>
<dbReference type="InterPro" id="IPR036116">
    <property type="entry name" value="FN3_sf"/>
</dbReference>
<dbReference type="InterPro" id="IPR026444">
    <property type="entry name" value="Secre_tail"/>
</dbReference>
<dbReference type="CDD" id="cd00063">
    <property type="entry name" value="FN3"/>
    <property type="match status" value="3"/>
</dbReference>
<dbReference type="Proteomes" id="UP000553034">
    <property type="component" value="Unassembled WGS sequence"/>
</dbReference>
<feature type="signal peptide" evidence="2">
    <location>
        <begin position="1"/>
        <end position="22"/>
    </location>
</feature>
<feature type="domain" description="Fibronectin type-III" evidence="4">
    <location>
        <begin position="483"/>
        <end position="571"/>
    </location>
</feature>
<evidence type="ECO:0000259" key="4">
    <source>
        <dbReference type="PROSITE" id="PS50853"/>
    </source>
</evidence>
<dbReference type="Pfam" id="PF19081">
    <property type="entry name" value="Ig_7"/>
    <property type="match status" value="2"/>
</dbReference>
<feature type="domain" description="MAM" evidence="3">
    <location>
        <begin position="1106"/>
        <end position="1273"/>
    </location>
</feature>
<dbReference type="SMART" id="SM00060">
    <property type="entry name" value="FN3"/>
    <property type="match status" value="5"/>
</dbReference>
<dbReference type="Pfam" id="PF00629">
    <property type="entry name" value="MAM"/>
    <property type="match status" value="2"/>
</dbReference>
<gene>
    <name evidence="5" type="ORF">GGR32_002033</name>
</gene>
<organism evidence="5 6">
    <name type="scientific">Mesonia hippocampi</name>
    <dbReference type="NCBI Taxonomy" id="1628250"/>
    <lineage>
        <taxon>Bacteria</taxon>
        <taxon>Pseudomonadati</taxon>
        <taxon>Bacteroidota</taxon>
        <taxon>Flavobacteriia</taxon>
        <taxon>Flavobacteriales</taxon>
        <taxon>Flavobacteriaceae</taxon>
        <taxon>Mesonia</taxon>
    </lineage>
</organism>
<dbReference type="GO" id="GO:0016020">
    <property type="term" value="C:membrane"/>
    <property type="evidence" value="ECO:0007669"/>
    <property type="project" value="InterPro"/>
</dbReference>
<dbReference type="GO" id="GO:0004553">
    <property type="term" value="F:hydrolase activity, hydrolyzing O-glycosyl compounds"/>
    <property type="evidence" value="ECO:0007669"/>
    <property type="project" value="UniProtKB-ARBA"/>
</dbReference>
<dbReference type="Pfam" id="PF00041">
    <property type="entry name" value="fn3"/>
    <property type="match status" value="2"/>
</dbReference>
<dbReference type="PROSITE" id="PS50853">
    <property type="entry name" value="FN3"/>
    <property type="match status" value="3"/>
</dbReference>
<evidence type="ECO:0000259" key="3">
    <source>
        <dbReference type="PROSITE" id="PS50060"/>
    </source>
</evidence>
<name>A0A840EY19_9FLAO</name>
<dbReference type="RefSeq" id="WP_183478073.1">
    <property type="nucleotide sequence ID" value="NZ_JACIFO010000009.1"/>
</dbReference>
<comment type="caution">
    <text evidence="5">The sequence shown here is derived from an EMBL/GenBank/DDBJ whole genome shotgun (WGS) entry which is preliminary data.</text>
</comment>
<protein>
    <submittedName>
        <fullName evidence="5">Uncharacterized protein</fullName>
    </submittedName>
</protein>
<feature type="domain" description="Fibronectin type-III" evidence="4">
    <location>
        <begin position="206"/>
        <end position="295"/>
    </location>
</feature>
<dbReference type="Pfam" id="PF18962">
    <property type="entry name" value="Por_Secre_tail"/>
    <property type="match status" value="1"/>
</dbReference>
<dbReference type="InterPro" id="IPR013320">
    <property type="entry name" value="ConA-like_dom_sf"/>
</dbReference>
<sequence>MMKKITLILFTFFFVLSYHGQAQITIGDNTTTTSFVPINSCYGYSYSQQIFYQSDINDSGNITSVSFYVSSLPSSTTSSEDWTIYMGQTTKTEFTSTTDWVPHGNFTEVYSGNVTFSSVGSWMTITLDTPFVYDGTSNLVIAVDENQSGWNCSVRWGATNTSEYRSIYYRSDSTNPNPASPPTATGRYKYYSDIQLNITSSAICLSPSDLDVTAVTSTTADLSWIAGDSETLWNIEVVPSGTDPIGLATSTGVTNPYTITGLQPNTAYDFYVQADCGVDGYSIWKGPYVFVTACATNEQAPWSDNIEGHEESLAFTNSRCWTASSANAYAWNVGSGSTPSSSTGPSGASDGQKYFYIEAGQGATADSGVLAPGDEAMLETLPIDVSLLTMPVLSFDYHMYGSDVGSLYVDIHDGTAWVDDVFVFTGQQQASASANWEKIQIMLTDYAATGTIQVRFRAERGNGDKGDIAIDAVSVLQGATCLDPAALKASNVTDITADISWLDPNGSSWNIEVVEQGSTPSGTPTYTGVTSPYTLTGLTGLTSYEVYLQTDCGAEGQSNWVGPVRFRTACVAFPLPVCENFDSSPGGSSTNPALPDCWSFIDSGSGYGYVYQWRTELPFYMSNSSDISGDYILVSPLVSSLSDGNNWVTFDVDGSTGQELIVGTLASPADPTTFTAIQTITLASNSYESHQVVIPAGTDGYVGLKHGLTGTYDSFYIDNICIEAKPACINPNGVVVSSETDTSAEVSWTVNSGETSWNIEVVPEGSTPTGTPTYAGVTANPYIMTGLLSSTKYEVYIQADCGVDGTSDWSNPVEFATLCAVVVPDYLQNFSSWSPMPTCWEKAGSGDPTEGPSGFGSASWYQDDFANDSSKDKSARINIYSSSWFNTLQEEWLISPSFDLTGGNYELEYKVALTDGYNPNPPDGNGMGSDDEVLLLITIDDGATWQTLVTYNQSSYPSHTGDLELVDLSAYAGETVRFAFWGSNGTYADTENYDFFVGDFEVRTPLLCSMSGVALGVQNVTTTGADFIWTPKANQTLWNVELVTQGTDPSGTPTDVVTGLPYSKTGLQPNTTYEYYVQADCGTDGVSRWVGPYTFTTACEVVVAPYTETFEDVIMPECWSVLDSDNSSAWSFDKTGLWINDHTTSGLTNYAWVDGANNETGEQAILTSPMIDVSALTTPSLDFYTYSYNNADTAVNEIVVEFYDGTNWNTLLTQTSLLGNNWHRFVFDLSTYTISGDVQFRFKVTGSNTGDTSNHPVVFDDIVVDEMPNPCLTPEEVMFSNYQLDAVEVTWLDFNDPQIGQWTIEYGPQGFTQGSGTTEVVTSLPHTITGLTSGVKYDLYIQGECSATSSTDWIVIPFAPLVEGATCEVAIDIPSLPYTFTGNTEDYQNHYRGTPGSNCGTNVGYLDGNEVVYTFTATTTELVDFSLTDLDGYYASLFVYEACADIGTNCVAGITAGPSQNDIRIEEFEVQAGQEYYVVVSSWLNPTVGFTLDIIPFDCATFEAPEGEPTQEFTTGQTIADLTVEATRENNVTLNWYASDGVTPIADTATLVDGETYYVSQTYNGCEGAQLAITVSEIDCSTLAITNTVDASVNCAGVMELSATASGTGSETYWYDAPTGGNVIGIGSTFETPYLTQTTSFWASEVLLEGSLVNNIGEENWTYAYSISTASNYWRGLYFRADSQFTINKVDVYDASSGGGSANIELYNTDTDALVASTTVTLPGGGSSANPVKVILNLNFVVPGPGNYKLVANDAPAMKYESDWLNSYLQYPMPIGTVGEILETGYAYTSGSNTYEYTSSTAYYYFYNWQITEGISICESPREEVIATVNQTGDEMVTYTDLPYTHTENTATYGNNFSGSAGAMCPGSLSLDGNDVIYHYTADPANDDILTIELSRITHPNTSMYIYSSCADIGVTCIAGVTTEDGASKISIEDYYVTAGDEFFIVISSTTGSTNYTLDISKVECGNVPAPEAVSTTPYYIGGDVLAKAIPILELTSSSYNEGYIWYADAGLTTPIDPATEVISSGATYYVTQTIFACEGDALAITPVEFDCSGLNVSVGSDIDVCSPGGDIVLTATPSGTGSEVVWYSDGTGGIIIGTGPSITVNIDRTTSFWVTEVFLRESATLCATQREELVVNVNYTPTATPTGLANQEFCGGARLSDIEITGTDIVWYENESSETPLPVNTVLEDGKVYYATQTLGACESLSRLPVSITVTDESDIPVGVINQGFELGSGAMVSDLDVQGVNLQWYADEYGLNPIADTTLLEDQTTYYVSQTISGLCESELLGITVHVDGLGTDDPTFAGVTYYPNPMKDRLTITNNNGVIDTYELYSLLGQRIEVKQVNADNYTINVSHLASGTYFIKVNIATKSTVFKLIKE</sequence>
<feature type="domain" description="Fibronectin type-III" evidence="4">
    <location>
        <begin position="730"/>
        <end position="820"/>
    </location>
</feature>
<reference evidence="5 6" key="1">
    <citation type="submission" date="2020-08" db="EMBL/GenBank/DDBJ databases">
        <title>Genomic Encyclopedia of Type Strains, Phase IV (KMG-IV): sequencing the most valuable type-strain genomes for metagenomic binning, comparative biology and taxonomic classification.</title>
        <authorList>
            <person name="Goeker M."/>
        </authorList>
    </citation>
    <scope>NUCLEOTIDE SEQUENCE [LARGE SCALE GENOMIC DNA]</scope>
    <source>
        <strain evidence="5 6">DSM 29568</strain>
    </source>
</reference>
<dbReference type="SMART" id="SM00137">
    <property type="entry name" value="MAM"/>
    <property type="match status" value="1"/>
</dbReference>
<dbReference type="SUPFAM" id="SSF49265">
    <property type="entry name" value="Fibronectin type III"/>
    <property type="match status" value="3"/>
</dbReference>
<dbReference type="Gene3D" id="2.60.120.200">
    <property type="match status" value="2"/>
</dbReference>
<keyword evidence="6" id="KW-1185">Reference proteome</keyword>
<dbReference type="PROSITE" id="PS50060">
    <property type="entry name" value="MAM_2"/>
    <property type="match status" value="2"/>
</dbReference>
<evidence type="ECO:0000256" key="1">
    <source>
        <dbReference type="ARBA" id="ARBA00022729"/>
    </source>
</evidence>
<evidence type="ECO:0000256" key="2">
    <source>
        <dbReference type="SAM" id="SignalP"/>
    </source>
</evidence>
<evidence type="ECO:0000313" key="6">
    <source>
        <dbReference type="Proteomes" id="UP000553034"/>
    </source>
</evidence>
<dbReference type="InterPro" id="IPR000998">
    <property type="entry name" value="MAM_dom"/>
</dbReference>
<dbReference type="InterPro" id="IPR013783">
    <property type="entry name" value="Ig-like_fold"/>
</dbReference>
<keyword evidence="1 2" id="KW-0732">Signal</keyword>
<evidence type="ECO:0000313" key="5">
    <source>
        <dbReference type="EMBL" id="MBB4119727.1"/>
    </source>
</evidence>